<accession>A0ACA9LJ31</accession>
<dbReference type="EMBL" id="CAJVPT010005941">
    <property type="protein sequence ID" value="CAG8525757.1"/>
    <property type="molecule type" value="Genomic_DNA"/>
</dbReference>
<organism evidence="1 2">
    <name type="scientific">Acaulospora colombiana</name>
    <dbReference type="NCBI Taxonomy" id="27376"/>
    <lineage>
        <taxon>Eukaryota</taxon>
        <taxon>Fungi</taxon>
        <taxon>Fungi incertae sedis</taxon>
        <taxon>Mucoromycota</taxon>
        <taxon>Glomeromycotina</taxon>
        <taxon>Glomeromycetes</taxon>
        <taxon>Diversisporales</taxon>
        <taxon>Acaulosporaceae</taxon>
        <taxon>Acaulospora</taxon>
    </lineage>
</organism>
<proteinExistence type="predicted"/>
<protein>
    <submittedName>
        <fullName evidence="1">15132_t:CDS:1</fullName>
    </submittedName>
</protein>
<sequence>MGKYQIQEPIASTIYEIRLLLDGLGLTLEALEVYIEKKDPHFRNKRQIFNKGIKDESGPAWDYKDLFGTRLLIFTGMIKKTHSPDTRNYVRKEFYKWFYNTGITGENCPENLSRLLIVIDRTLYSDNEKNMKNKNQFTLQDATESIQKGERKKYDELRIQIFEGEWEKGREILEELKKRYYNKHHDYSILSLNEQQNIDEMEVDTADDTSQQDDKVH</sequence>
<dbReference type="Proteomes" id="UP000789525">
    <property type="component" value="Unassembled WGS sequence"/>
</dbReference>
<gene>
    <name evidence="1" type="ORF">ACOLOM_LOCUS3857</name>
</gene>
<comment type="caution">
    <text evidence="1">The sequence shown here is derived from an EMBL/GenBank/DDBJ whole genome shotgun (WGS) entry which is preliminary data.</text>
</comment>
<keyword evidence="2" id="KW-1185">Reference proteome</keyword>
<name>A0ACA9LJ31_9GLOM</name>
<evidence type="ECO:0000313" key="1">
    <source>
        <dbReference type="EMBL" id="CAG8525757.1"/>
    </source>
</evidence>
<reference evidence="1" key="1">
    <citation type="submission" date="2021-06" db="EMBL/GenBank/DDBJ databases">
        <authorList>
            <person name="Kallberg Y."/>
            <person name="Tangrot J."/>
            <person name="Rosling A."/>
        </authorList>
    </citation>
    <scope>NUCLEOTIDE SEQUENCE</scope>
    <source>
        <strain evidence="1">CL356</strain>
    </source>
</reference>
<evidence type="ECO:0000313" key="2">
    <source>
        <dbReference type="Proteomes" id="UP000789525"/>
    </source>
</evidence>